<dbReference type="GO" id="GO:0043531">
    <property type="term" value="F:ADP binding"/>
    <property type="evidence" value="ECO:0007669"/>
    <property type="project" value="InterPro"/>
</dbReference>
<sequence>MPTPRDPDDAFAVLPDPGQADSLDDVVERLRSLKVWAGDPSYETIKDRVNGAWTAAGRPAGDLVGKTTVVDCFRLGRRRLNTNLVLAVVSALHPDQGYVAQWRQALRVVGGETRAAAQVRVQDGLPEDLSGFTGRAAELDALAEALTRGGRDGDPVVVSAIEGMAGVGKTRLAIHAAHLLARREPFDHVLFVNLRGFHPDPGQPPADPAAVLDGFLRLLGVPGHEIPHGLTERAAVYRDRLGGTRTLVLLDNAADEDQVRPLLPDSPGCPTLVTSRRHLTDLKPATHLAVDVFTPAEALRFLDNAAPGVPVGPSPTAADRIAARCGHLPLALSLVAGHIRATPDWTLTDHADRLDERHRDRRLEGGVELALDLSYRRLPAQRRRLLRLVALHPGQDFDAHAAAALVGTDLRTARTDLDHLCDENLLQATAGRHTFHDLVRAYAAVRAGDEDRPTERRAALTRLFDHYLAGAAAAMDVLYPAEAHHRPRIPAPTTPLPTTSDPDAARDWLDTERPILVAVAAHTANHGWPEHTTRLSATLFRYFTGGHFADAVAIHGHARIAAELTGDSTAQAAALTNLGVAHMQMGRHGSAAECFAAALPLFRRNDDRVGEARAVHNLGIVEHRLGRYAPAGTHYERALELCRLTGDRTGEAGAHNGLGMVEFRLGRLTSSADHHERALALVREAGDRLGEANTLMNLGDVEVALDRLESAADHLGQTLALYRAMGDRDGEAWTSDSLGVLELRRGRPDLATDHHERALVIHRETGERDGEANALNGLGEAAQAAGRAADALAHHTAALAITTATGAGDERARAHTGLGNAHRELGDVTPAREEYGRALALYTELGMPEADVIRSRLTALDGER</sequence>
<feature type="repeat" description="TPR" evidence="1">
    <location>
        <begin position="572"/>
        <end position="605"/>
    </location>
</feature>
<dbReference type="Proteomes" id="UP001141259">
    <property type="component" value="Unassembled WGS sequence"/>
</dbReference>
<dbReference type="SUPFAM" id="SSF52540">
    <property type="entry name" value="P-loop containing nucleoside triphosphate hydrolases"/>
    <property type="match status" value="1"/>
</dbReference>
<dbReference type="PROSITE" id="PS50005">
    <property type="entry name" value="TPR"/>
    <property type="match status" value="2"/>
</dbReference>
<evidence type="ECO:0000313" key="3">
    <source>
        <dbReference type="Proteomes" id="UP001141259"/>
    </source>
</evidence>
<evidence type="ECO:0000256" key="1">
    <source>
        <dbReference type="PROSITE-ProRule" id="PRU00339"/>
    </source>
</evidence>
<dbReference type="PRINTS" id="PR00364">
    <property type="entry name" value="DISEASERSIST"/>
</dbReference>
<comment type="caution">
    <text evidence="2">The sequence shown here is derived from an EMBL/GenBank/DDBJ whole genome shotgun (WGS) entry which is preliminary data.</text>
</comment>
<evidence type="ECO:0000313" key="2">
    <source>
        <dbReference type="EMBL" id="MCS7475322.1"/>
    </source>
</evidence>
<dbReference type="EMBL" id="JANYMP010000001">
    <property type="protein sequence ID" value="MCS7475322.1"/>
    <property type="molecule type" value="Genomic_DNA"/>
</dbReference>
<dbReference type="Gene3D" id="1.25.40.10">
    <property type="entry name" value="Tetratricopeptide repeat domain"/>
    <property type="match status" value="2"/>
</dbReference>
<dbReference type="InterPro" id="IPR027417">
    <property type="entry name" value="P-loop_NTPase"/>
</dbReference>
<feature type="repeat" description="TPR" evidence="1">
    <location>
        <begin position="812"/>
        <end position="845"/>
    </location>
</feature>
<keyword evidence="1" id="KW-0802">TPR repeat</keyword>
<name>A0A9X3ACQ7_9PSEU</name>
<organism evidence="2 3">
    <name type="scientific">Umezawaea endophytica</name>
    <dbReference type="NCBI Taxonomy" id="1654476"/>
    <lineage>
        <taxon>Bacteria</taxon>
        <taxon>Bacillati</taxon>
        <taxon>Actinomycetota</taxon>
        <taxon>Actinomycetes</taxon>
        <taxon>Pseudonocardiales</taxon>
        <taxon>Pseudonocardiaceae</taxon>
        <taxon>Umezawaea</taxon>
    </lineage>
</organism>
<proteinExistence type="predicted"/>
<gene>
    <name evidence="2" type="ORF">NZH93_00520</name>
</gene>
<keyword evidence="3" id="KW-1185">Reference proteome</keyword>
<dbReference type="AlphaFoldDB" id="A0A9X3ACQ7"/>
<dbReference type="Pfam" id="PF13424">
    <property type="entry name" value="TPR_12"/>
    <property type="match status" value="3"/>
</dbReference>
<dbReference type="SUPFAM" id="SSF48452">
    <property type="entry name" value="TPR-like"/>
    <property type="match status" value="2"/>
</dbReference>
<dbReference type="RefSeq" id="WP_259620844.1">
    <property type="nucleotide sequence ID" value="NZ_JANYMP010000001.1"/>
</dbReference>
<reference evidence="2" key="1">
    <citation type="submission" date="2022-08" db="EMBL/GenBank/DDBJ databases">
        <authorList>
            <person name="Tistechok S."/>
            <person name="Samborskyy M."/>
            <person name="Roman I."/>
        </authorList>
    </citation>
    <scope>NUCLEOTIDE SEQUENCE</scope>
    <source>
        <strain evidence="2">DSM 103496</strain>
    </source>
</reference>
<dbReference type="PANTHER" id="PTHR10098:SF108">
    <property type="entry name" value="TETRATRICOPEPTIDE REPEAT PROTEIN 28"/>
    <property type="match status" value="1"/>
</dbReference>
<dbReference type="Gene3D" id="3.40.50.300">
    <property type="entry name" value="P-loop containing nucleotide triphosphate hydrolases"/>
    <property type="match status" value="1"/>
</dbReference>
<dbReference type="SMART" id="SM00028">
    <property type="entry name" value="TPR"/>
    <property type="match status" value="7"/>
</dbReference>
<dbReference type="InterPro" id="IPR011990">
    <property type="entry name" value="TPR-like_helical_dom_sf"/>
</dbReference>
<dbReference type="PANTHER" id="PTHR10098">
    <property type="entry name" value="RAPSYN-RELATED"/>
    <property type="match status" value="1"/>
</dbReference>
<protein>
    <submittedName>
        <fullName evidence="2">Tetratricopeptide repeat protein</fullName>
    </submittedName>
</protein>
<dbReference type="InterPro" id="IPR019734">
    <property type="entry name" value="TPR_rpt"/>
</dbReference>
<accession>A0A9X3ACQ7</accession>